<organism evidence="1 2">
    <name type="scientific">Desertifilum tharense IPPAS B-1220</name>
    <dbReference type="NCBI Taxonomy" id="1781255"/>
    <lineage>
        <taxon>Bacteria</taxon>
        <taxon>Bacillati</taxon>
        <taxon>Cyanobacteriota</taxon>
        <taxon>Cyanophyceae</taxon>
        <taxon>Desertifilales</taxon>
        <taxon>Desertifilaceae</taxon>
        <taxon>Desertifilum</taxon>
    </lineage>
</organism>
<evidence type="ECO:0000313" key="1">
    <source>
        <dbReference type="EMBL" id="XPM67130.1"/>
    </source>
</evidence>
<evidence type="ECO:0000313" key="2">
    <source>
        <dbReference type="Proteomes" id="UP000095472"/>
    </source>
</evidence>
<sequence>MGLERVGGVMTYDITDPFNPLFVQYINNRDFTGNAVAGTAKDLGPEGLIFIPGSDSPIANPLLAVANEISGTTTLFEITPTFF</sequence>
<keyword evidence="2" id="KW-1185">Reference proteome</keyword>
<name>A0ACD5H1H8_9CYAN</name>
<accession>A0ACD5H1H8</accession>
<dbReference type="Proteomes" id="UP000095472">
    <property type="component" value="Chromosome"/>
</dbReference>
<protein>
    <submittedName>
        <fullName evidence="1">Choice-of-anchor I domain-containing protein</fullName>
    </submittedName>
</protein>
<proteinExistence type="predicted"/>
<dbReference type="EMBL" id="CP182909">
    <property type="protein sequence ID" value="XPM67130.1"/>
    <property type="molecule type" value="Genomic_DNA"/>
</dbReference>
<gene>
    <name evidence="1" type="ORF">BH720_013145</name>
</gene>
<reference evidence="1 2" key="1">
    <citation type="journal article" date="2016" name="Genome Announc.">
        <title>Draft Genome Sequence of the Thermotolerant Cyanobacterium Desertifilum sp. IPPAS B-1220.</title>
        <authorList>
            <person name="Mironov K.S."/>
            <person name="Sinetova M.A."/>
            <person name="Bolatkhan K."/>
            <person name="Zayadan B.K."/>
            <person name="Ustinova V.V."/>
            <person name="Kupriyanova E.V."/>
            <person name="Skrypnik A.N."/>
            <person name="Gogoleva N.E."/>
            <person name="Gogolev Y.V."/>
            <person name="Los D.A."/>
        </authorList>
    </citation>
    <scope>NUCLEOTIDE SEQUENCE [LARGE SCALE GENOMIC DNA]</scope>
    <source>
        <strain evidence="1 2">IPPAS B-1220</strain>
    </source>
</reference>